<keyword evidence="1" id="KW-0808">Transferase</keyword>
<dbReference type="GO" id="GO:0000287">
    <property type="term" value="F:magnesium ion binding"/>
    <property type="evidence" value="ECO:0007669"/>
    <property type="project" value="InterPro"/>
</dbReference>
<dbReference type="SUPFAM" id="SSF56214">
    <property type="entry name" value="4'-phosphopantetheinyl transferase"/>
    <property type="match status" value="1"/>
</dbReference>
<dbReference type="InterPro" id="IPR037143">
    <property type="entry name" value="4-PPantetheinyl_Trfase_dom_sf"/>
</dbReference>
<dbReference type="GO" id="GO:0008897">
    <property type="term" value="F:holo-[acyl-carrier-protein] synthase activity"/>
    <property type="evidence" value="ECO:0007669"/>
    <property type="project" value="InterPro"/>
</dbReference>
<name>H9ULC9_SPIAZ</name>
<dbReference type="Gene3D" id="3.90.470.20">
    <property type="entry name" value="4'-phosphopantetheinyl transferase domain"/>
    <property type="match status" value="1"/>
</dbReference>
<dbReference type="RefSeq" id="WP_014456304.1">
    <property type="nucleotide sequence ID" value="NC_017098.1"/>
</dbReference>
<proteinExistence type="predicted"/>
<dbReference type="HOGENOM" id="CLU_754210_0_0_12"/>
<dbReference type="STRING" id="889378.Spiaf_2289"/>
<organism evidence="1 2">
    <name type="scientific">Spirochaeta africana (strain ATCC 700263 / DSM 8902 / Z-7692)</name>
    <dbReference type="NCBI Taxonomy" id="889378"/>
    <lineage>
        <taxon>Bacteria</taxon>
        <taxon>Pseudomonadati</taxon>
        <taxon>Spirochaetota</taxon>
        <taxon>Spirochaetia</taxon>
        <taxon>Spirochaetales</taxon>
        <taxon>Spirochaetaceae</taxon>
        <taxon>Spirochaeta</taxon>
    </lineage>
</organism>
<protein>
    <submittedName>
        <fullName evidence="1">4'-phosphopantetheinyl transferase superfamily protein</fullName>
    </submittedName>
</protein>
<dbReference type="AlphaFoldDB" id="H9ULC9"/>
<dbReference type="Proteomes" id="UP000007383">
    <property type="component" value="Chromosome"/>
</dbReference>
<accession>H9ULC9</accession>
<evidence type="ECO:0000313" key="2">
    <source>
        <dbReference type="Proteomes" id="UP000007383"/>
    </source>
</evidence>
<dbReference type="EMBL" id="CP003282">
    <property type="protein sequence ID" value="AFG38322.1"/>
    <property type="molecule type" value="Genomic_DNA"/>
</dbReference>
<dbReference type="PATRIC" id="fig|889378.3.peg.2261"/>
<sequence>MLLPLRLGNDVVAWNSREAQEHQPGSRRAQRFLQRILHPAELPLFHQLSADWQDENRQADGRWGERAQARLVDSLPGERAQAEFEQAQARLAERRCTPLPQSEPDPCLPSLSWHQALWCIWAAKEAAFKAAAKIIPDLPFSPSAILVQMLPTGAAAARTWYEQPGGDSIPVKDSACRQLRPLASGWAMVRGQWFAIQWEADAEAVHAVAVGPYLRPDASAEAGVQGAATEAGLPGAGAAPAATTPAAATPAVVAADWAPTALPGSAPAGPIRVLHAVAGHDEVLLPDHEGATAARASAAVRRLAGQLLQHVPGLQQLQLEIRRHPLPSGILSAPRVYPQHNAENQPLQSVDISLSHDGPWAAAAVLY</sequence>
<gene>
    <name evidence="1" type="ordered locus">Spiaf_2289</name>
</gene>
<keyword evidence="2" id="KW-1185">Reference proteome</keyword>
<dbReference type="KEGG" id="sfc:Spiaf_2289"/>
<evidence type="ECO:0000313" key="1">
    <source>
        <dbReference type="EMBL" id="AFG38322.1"/>
    </source>
</evidence>
<reference evidence="2" key="1">
    <citation type="journal article" date="2013" name="Stand. Genomic Sci.">
        <title>Complete genome sequence of the halophilic bacterium Spirochaeta africana type strain (Z-7692(T)) from the alkaline Lake Magadi in the East African Rift.</title>
        <authorList>
            <person name="Liolos K."/>
            <person name="Abt B."/>
            <person name="Scheuner C."/>
            <person name="Teshima H."/>
            <person name="Held B."/>
            <person name="Lapidus A."/>
            <person name="Nolan M."/>
            <person name="Lucas S."/>
            <person name="Deshpande S."/>
            <person name="Cheng J.F."/>
            <person name="Tapia R."/>
            <person name="Goodwin L.A."/>
            <person name="Pitluck S."/>
            <person name="Pagani I."/>
            <person name="Ivanova N."/>
            <person name="Mavromatis K."/>
            <person name="Mikhailova N."/>
            <person name="Huntemann M."/>
            <person name="Pati A."/>
            <person name="Chen A."/>
            <person name="Palaniappan K."/>
            <person name="Land M."/>
            <person name="Rohde M."/>
            <person name="Tindall B.J."/>
            <person name="Detter J.C."/>
            <person name="Goker M."/>
            <person name="Bristow J."/>
            <person name="Eisen J.A."/>
            <person name="Markowitz V."/>
            <person name="Hugenholtz P."/>
            <person name="Woyke T."/>
            <person name="Klenk H.P."/>
            <person name="Kyrpides N.C."/>
        </authorList>
    </citation>
    <scope>NUCLEOTIDE SEQUENCE</scope>
    <source>
        <strain evidence="2">ATCC 700263 / DSM 8902 / Z-7692</strain>
    </source>
</reference>